<dbReference type="RefSeq" id="WP_008211387.1">
    <property type="nucleotide sequence ID" value="NZ_JH414927.1"/>
</dbReference>
<dbReference type="InterPro" id="IPR036166">
    <property type="entry name" value="YxeA-like_sf"/>
</dbReference>
<name>G9ZM13_9LACO</name>
<evidence type="ECO:0000256" key="1">
    <source>
        <dbReference type="SAM" id="Phobius"/>
    </source>
</evidence>
<comment type="caution">
    <text evidence="2">The sequence shown here is derived from an EMBL/GenBank/DDBJ whole genome shotgun (WGS) entry which is preliminary data.</text>
</comment>
<dbReference type="EMBL" id="AGEY01000030">
    <property type="protein sequence ID" value="EHM00097.1"/>
    <property type="molecule type" value="Genomic_DNA"/>
</dbReference>
<keyword evidence="1" id="KW-1133">Transmembrane helix</keyword>
<proteinExistence type="predicted"/>
<dbReference type="AlphaFoldDB" id="G9ZM13"/>
<dbReference type="eggNOG" id="COG5294">
    <property type="taxonomic scope" value="Bacteria"/>
</dbReference>
<dbReference type="Pfam" id="PF06486">
    <property type="entry name" value="DUF1093"/>
    <property type="match status" value="1"/>
</dbReference>
<dbReference type="Gene3D" id="2.40.50.480">
    <property type="match status" value="1"/>
</dbReference>
<dbReference type="PATRIC" id="fig|797515.3.peg.709"/>
<protein>
    <recommendedName>
        <fullName evidence="4">YxeA family protein</fullName>
    </recommendedName>
</protein>
<evidence type="ECO:0008006" key="4">
    <source>
        <dbReference type="Google" id="ProtNLM"/>
    </source>
</evidence>
<dbReference type="HOGENOM" id="CLU_126418_1_0_9"/>
<reference evidence="2 3" key="1">
    <citation type="submission" date="2011-09" db="EMBL/GenBank/DDBJ databases">
        <authorList>
            <person name="Weinstock G."/>
            <person name="Sodergren E."/>
            <person name="Clifton S."/>
            <person name="Fulton L."/>
            <person name="Fulton B."/>
            <person name="Courtney L."/>
            <person name="Fronick C."/>
            <person name="Harrison M."/>
            <person name="Strong C."/>
            <person name="Farmer C."/>
            <person name="Delahaunty K."/>
            <person name="Markovic C."/>
            <person name="Hall O."/>
            <person name="Minx P."/>
            <person name="Tomlinson C."/>
            <person name="Mitreva M."/>
            <person name="Hou S."/>
            <person name="Chen J."/>
            <person name="Wollam A."/>
            <person name="Pepin K.H."/>
            <person name="Johnson M."/>
            <person name="Bhonagiri V."/>
            <person name="Zhang X."/>
            <person name="Suruliraj S."/>
            <person name="Warren W."/>
            <person name="Chinwalla A."/>
            <person name="Mardis E.R."/>
            <person name="Wilson R.K."/>
        </authorList>
    </citation>
    <scope>NUCLEOTIDE SEQUENCE [LARGE SCALE GENOMIC DNA]</scope>
    <source>
        <strain evidence="2 3">F0439</strain>
    </source>
</reference>
<sequence length="120" mass="13713">MKRGTLYTLVVIIVLVVIGGIYFQVNYSKTPYYGQVGKLDHTEKAPKGYPDTDYYEITGYDKNGKAKHLEVGTYGGQKFTKGHYITIFWSKAQGVASYERTYWNKIPKKARVHLPQPNSK</sequence>
<dbReference type="InterPro" id="IPR006542">
    <property type="entry name" value="DUF1093"/>
</dbReference>
<dbReference type="SUPFAM" id="SSF159121">
    <property type="entry name" value="BC4932-like"/>
    <property type="match status" value="1"/>
</dbReference>
<gene>
    <name evidence="2" type="ORF">HMPREF9103_00761</name>
</gene>
<dbReference type="Proteomes" id="UP000004625">
    <property type="component" value="Unassembled WGS sequence"/>
</dbReference>
<dbReference type="NCBIfam" id="TIGR01655">
    <property type="entry name" value="yxeA_fam"/>
    <property type="match status" value="1"/>
</dbReference>
<dbReference type="STRING" id="797515.HMPREF9103_00761"/>
<feature type="transmembrane region" description="Helical" evidence="1">
    <location>
        <begin position="6"/>
        <end position="25"/>
    </location>
</feature>
<evidence type="ECO:0000313" key="3">
    <source>
        <dbReference type="Proteomes" id="UP000004625"/>
    </source>
</evidence>
<keyword evidence="3" id="KW-1185">Reference proteome</keyword>
<keyword evidence="1" id="KW-0472">Membrane</keyword>
<organism evidence="2 3">
    <name type="scientific">Lentilactobacillus parafarraginis F0439</name>
    <dbReference type="NCBI Taxonomy" id="797515"/>
    <lineage>
        <taxon>Bacteria</taxon>
        <taxon>Bacillati</taxon>
        <taxon>Bacillota</taxon>
        <taxon>Bacilli</taxon>
        <taxon>Lactobacillales</taxon>
        <taxon>Lactobacillaceae</taxon>
        <taxon>Lentilactobacillus</taxon>
    </lineage>
</organism>
<accession>G9ZM13</accession>
<evidence type="ECO:0000313" key="2">
    <source>
        <dbReference type="EMBL" id="EHM00097.1"/>
    </source>
</evidence>
<keyword evidence="1" id="KW-0812">Transmembrane</keyword>